<dbReference type="CDD" id="cd07812">
    <property type="entry name" value="SRPBCC"/>
    <property type="match status" value="1"/>
</dbReference>
<dbReference type="InterPro" id="IPR023393">
    <property type="entry name" value="START-like_dom_sf"/>
</dbReference>
<dbReference type="Pfam" id="PF10604">
    <property type="entry name" value="Polyketide_cyc2"/>
    <property type="match status" value="1"/>
</dbReference>
<proteinExistence type="predicted"/>
<name>A0ABX6INX3_9ACTN</name>
<organism evidence="1 2">
    <name type="scientific">Gordonia pseudamarae</name>
    <dbReference type="NCBI Taxonomy" id="2831662"/>
    <lineage>
        <taxon>Bacteria</taxon>
        <taxon>Bacillati</taxon>
        <taxon>Actinomycetota</taxon>
        <taxon>Actinomycetes</taxon>
        <taxon>Mycobacteriales</taxon>
        <taxon>Gordoniaceae</taxon>
        <taxon>Gordonia</taxon>
    </lineage>
</organism>
<reference evidence="1" key="1">
    <citation type="journal article" date="2021" name="Nat. Microbiol.">
        <title>Cocultivation of an ultrasmall environmental parasitic bacterium with lytic ability against bacteria associated with wastewater foams.</title>
        <authorList>
            <person name="Batinovic S."/>
            <person name="Rose J.J.A."/>
            <person name="Ratcliffe J."/>
            <person name="Seviour R.J."/>
            <person name="Petrovski S."/>
        </authorList>
    </citation>
    <scope>NUCLEOTIDE SEQUENCE</scope>
    <source>
        <strain evidence="1">CON9</strain>
    </source>
</reference>
<dbReference type="Proteomes" id="UP001059836">
    <property type="component" value="Chromosome"/>
</dbReference>
<gene>
    <name evidence="1" type="ORF">GII31_16300</name>
</gene>
<protein>
    <submittedName>
        <fullName evidence="1">SRPBCC family protein</fullName>
    </submittedName>
</protein>
<evidence type="ECO:0000313" key="1">
    <source>
        <dbReference type="EMBL" id="QHN37647.1"/>
    </source>
</evidence>
<accession>A0ABX6INX3</accession>
<dbReference type="Gene3D" id="3.30.530.20">
    <property type="match status" value="1"/>
</dbReference>
<dbReference type="SUPFAM" id="SSF55961">
    <property type="entry name" value="Bet v1-like"/>
    <property type="match status" value="1"/>
</dbReference>
<dbReference type="InterPro" id="IPR019587">
    <property type="entry name" value="Polyketide_cyclase/dehydratase"/>
</dbReference>
<sequence length="153" mass="17339">MTYRLSHSLTVDAAPPVVFALVSDVTRTGEWSPQCYRCEWDTGERGVGATFTGHNRTTDQEWSTVSAVVASDPNSEFSWEVVVTGTRWGYRLEPSSTGTLLTEYTEFTETGSAFYVDRYGDDAEKWFTIRRKDADEGIRHTLRRIKALAEDRP</sequence>
<evidence type="ECO:0000313" key="2">
    <source>
        <dbReference type="Proteomes" id="UP001059836"/>
    </source>
</evidence>
<keyword evidence="2" id="KW-1185">Reference proteome</keyword>
<dbReference type="EMBL" id="CP045809">
    <property type="protein sequence ID" value="QHN37647.1"/>
    <property type="molecule type" value="Genomic_DNA"/>
</dbReference>